<gene>
    <name evidence="5" type="ORF">BJY01DRAFT_248330</name>
</gene>
<dbReference type="PANTHER" id="PTHR40621">
    <property type="entry name" value="TRANSCRIPTION FACTOR KAPC-RELATED"/>
    <property type="match status" value="1"/>
</dbReference>
<evidence type="ECO:0000256" key="2">
    <source>
        <dbReference type="ARBA" id="ARBA00023242"/>
    </source>
</evidence>
<evidence type="ECO:0000313" key="5">
    <source>
        <dbReference type="EMBL" id="KAL2844085.1"/>
    </source>
</evidence>
<proteinExistence type="predicted"/>
<feature type="compositionally biased region" description="Basic and acidic residues" evidence="3">
    <location>
        <begin position="93"/>
        <end position="113"/>
    </location>
</feature>
<dbReference type="Proteomes" id="UP001610446">
    <property type="component" value="Unassembled WGS sequence"/>
</dbReference>
<protein>
    <recommendedName>
        <fullName evidence="4">BZIP domain-containing protein</fullName>
    </recommendedName>
</protein>
<feature type="region of interest" description="Disordered" evidence="3">
    <location>
        <begin position="55"/>
        <end position="113"/>
    </location>
</feature>
<evidence type="ECO:0000256" key="3">
    <source>
        <dbReference type="SAM" id="MobiDB-lite"/>
    </source>
</evidence>
<feature type="domain" description="BZIP" evidence="4">
    <location>
        <begin position="84"/>
        <end position="147"/>
    </location>
</feature>
<evidence type="ECO:0000259" key="4">
    <source>
        <dbReference type="PROSITE" id="PS50217"/>
    </source>
</evidence>
<dbReference type="PANTHER" id="PTHR40621:SF6">
    <property type="entry name" value="AP-1-LIKE TRANSCRIPTION FACTOR YAP1-RELATED"/>
    <property type="match status" value="1"/>
</dbReference>
<dbReference type="SUPFAM" id="SSF57959">
    <property type="entry name" value="Leucine zipper domain"/>
    <property type="match status" value="1"/>
</dbReference>
<dbReference type="InterPro" id="IPR046347">
    <property type="entry name" value="bZIP_sf"/>
</dbReference>
<dbReference type="EMBL" id="JBFXLU010000084">
    <property type="protein sequence ID" value="KAL2844085.1"/>
    <property type="molecule type" value="Genomic_DNA"/>
</dbReference>
<evidence type="ECO:0000313" key="6">
    <source>
        <dbReference type="Proteomes" id="UP001610446"/>
    </source>
</evidence>
<comment type="caution">
    <text evidence="5">The sequence shown here is derived from an EMBL/GenBank/DDBJ whole genome shotgun (WGS) entry which is preliminary data.</text>
</comment>
<dbReference type="InterPro" id="IPR004827">
    <property type="entry name" value="bZIP"/>
</dbReference>
<sequence>MEYHQSHSTLRSPTATHALPPFLSEVDYPSLPLDLICGLDNFTVFHGHSQRTDILASSATASPESSRTSSPSPSDSGISRDPSERKAARRRAQNREAQRRFRERKEQQKKVLQKDADALRKDYQALLKQYADAASDVTRLVKENDVLRFEVRNLRQQWRLVLGVLQRLPSVQGQSPSPGGVLPEDIAFAFDDNQGYLEDLASGALPNMMRYLR</sequence>
<feature type="compositionally biased region" description="Low complexity" evidence="3">
    <location>
        <begin position="57"/>
        <end position="80"/>
    </location>
</feature>
<dbReference type="InterPro" id="IPR050936">
    <property type="entry name" value="AP-1-like"/>
</dbReference>
<evidence type="ECO:0000256" key="1">
    <source>
        <dbReference type="ARBA" id="ARBA00004123"/>
    </source>
</evidence>
<keyword evidence="2" id="KW-0539">Nucleus</keyword>
<keyword evidence="6" id="KW-1185">Reference proteome</keyword>
<organism evidence="5 6">
    <name type="scientific">Aspergillus pseudoustus</name>
    <dbReference type="NCBI Taxonomy" id="1810923"/>
    <lineage>
        <taxon>Eukaryota</taxon>
        <taxon>Fungi</taxon>
        <taxon>Dikarya</taxon>
        <taxon>Ascomycota</taxon>
        <taxon>Pezizomycotina</taxon>
        <taxon>Eurotiomycetes</taxon>
        <taxon>Eurotiomycetidae</taxon>
        <taxon>Eurotiales</taxon>
        <taxon>Aspergillaceae</taxon>
        <taxon>Aspergillus</taxon>
        <taxon>Aspergillus subgen. Nidulantes</taxon>
    </lineage>
</organism>
<dbReference type="SMART" id="SM00338">
    <property type="entry name" value="BRLZ"/>
    <property type="match status" value="1"/>
</dbReference>
<dbReference type="PROSITE" id="PS50217">
    <property type="entry name" value="BZIP"/>
    <property type="match status" value="1"/>
</dbReference>
<comment type="subcellular location">
    <subcellularLocation>
        <location evidence="1">Nucleus</location>
    </subcellularLocation>
</comment>
<dbReference type="Gene3D" id="1.20.5.170">
    <property type="match status" value="1"/>
</dbReference>
<reference evidence="5 6" key="1">
    <citation type="submission" date="2024-07" db="EMBL/GenBank/DDBJ databases">
        <title>Section-level genome sequencing and comparative genomics of Aspergillus sections Usti and Cavernicolus.</title>
        <authorList>
            <consortium name="Lawrence Berkeley National Laboratory"/>
            <person name="Nybo J.L."/>
            <person name="Vesth T.C."/>
            <person name="Theobald S."/>
            <person name="Frisvad J.C."/>
            <person name="Larsen T.O."/>
            <person name="Kjaerboelling I."/>
            <person name="Rothschild-Mancinelli K."/>
            <person name="Lyhne E.K."/>
            <person name="Kogle M.E."/>
            <person name="Barry K."/>
            <person name="Clum A."/>
            <person name="Na H."/>
            <person name="Ledsgaard L."/>
            <person name="Lin J."/>
            <person name="Lipzen A."/>
            <person name="Kuo A."/>
            <person name="Riley R."/>
            <person name="Mondo S."/>
            <person name="Labutti K."/>
            <person name="Haridas S."/>
            <person name="Pangalinan J."/>
            <person name="Salamov A.A."/>
            <person name="Simmons B.A."/>
            <person name="Magnuson J.K."/>
            <person name="Chen J."/>
            <person name="Drula E."/>
            <person name="Henrissat B."/>
            <person name="Wiebenga A."/>
            <person name="Lubbers R.J."/>
            <person name="Gomes A.C."/>
            <person name="Makela M.R."/>
            <person name="Stajich J."/>
            <person name="Grigoriev I.V."/>
            <person name="Mortensen U.H."/>
            <person name="De Vries R.P."/>
            <person name="Baker S.E."/>
            <person name="Andersen M.R."/>
        </authorList>
    </citation>
    <scope>NUCLEOTIDE SEQUENCE [LARGE SCALE GENOMIC DNA]</scope>
    <source>
        <strain evidence="5 6">CBS 123904</strain>
    </source>
</reference>
<dbReference type="PROSITE" id="PS00036">
    <property type="entry name" value="BZIP_BASIC"/>
    <property type="match status" value="1"/>
</dbReference>
<dbReference type="CDD" id="cd14688">
    <property type="entry name" value="bZIP_YAP"/>
    <property type="match status" value="1"/>
</dbReference>
<name>A0ABR4JVL6_9EURO</name>
<accession>A0ABR4JVL6</accession>